<dbReference type="AlphaFoldDB" id="A0A327K916"/>
<proteinExistence type="predicted"/>
<keyword evidence="1" id="KW-0472">Membrane</keyword>
<feature type="transmembrane region" description="Helical" evidence="1">
    <location>
        <begin position="180"/>
        <end position="203"/>
    </location>
</feature>
<feature type="chain" id="PRO_5016342493" description="Chemotaxis methyl-accepting receptor HlyB-like 4HB MCP domain-containing protein" evidence="2">
    <location>
        <begin position="19"/>
        <end position="213"/>
    </location>
</feature>
<keyword evidence="1" id="KW-0812">Transmembrane</keyword>
<keyword evidence="4" id="KW-1185">Reference proteome</keyword>
<reference evidence="3 4" key="1">
    <citation type="submission" date="2017-07" db="EMBL/GenBank/DDBJ databases">
        <title>Draft Genome Sequences of Select Purple Nonsulfur Bacteria.</title>
        <authorList>
            <person name="Lasarre B."/>
            <person name="Mckinlay J.B."/>
        </authorList>
    </citation>
    <scope>NUCLEOTIDE SEQUENCE [LARGE SCALE GENOMIC DNA]</scope>
    <source>
        <strain evidence="3 4">DSM 5909</strain>
    </source>
</reference>
<dbReference type="Proteomes" id="UP000249130">
    <property type="component" value="Unassembled WGS sequence"/>
</dbReference>
<evidence type="ECO:0000256" key="2">
    <source>
        <dbReference type="SAM" id="SignalP"/>
    </source>
</evidence>
<keyword evidence="2" id="KW-0732">Signal</keyword>
<keyword evidence="1" id="KW-1133">Transmembrane helix</keyword>
<feature type="non-terminal residue" evidence="3">
    <location>
        <position position="213"/>
    </location>
</feature>
<evidence type="ECO:0000313" key="3">
    <source>
        <dbReference type="EMBL" id="RAI35160.1"/>
    </source>
</evidence>
<name>A0A327K916_9BRAD</name>
<comment type="caution">
    <text evidence="3">The sequence shown here is derived from an EMBL/GenBank/DDBJ whole genome shotgun (WGS) entry which is preliminary data.</text>
</comment>
<feature type="signal peptide" evidence="2">
    <location>
        <begin position="1"/>
        <end position="18"/>
    </location>
</feature>
<evidence type="ECO:0008006" key="5">
    <source>
        <dbReference type="Google" id="ProtNLM"/>
    </source>
</evidence>
<sequence>MLALAAVAIVAFATSAMTDLRDANRLTEAAGDKAVLGSRLNTNFTAIGRAEAMLVADPRPAVIKDATDQLRAEWKLVDERLAPLEKLRATDDDRRYLTEQAPLIAAVRRSSDGLVAFAAGLGEAPDPAQRNELLARAAASRAAQDQARNRTRVYFDELQRAKRRLSEEAQATYETGTRTIVTIASVGIGLALLLGILAARYGIVRPMLDMTGA</sequence>
<evidence type="ECO:0000313" key="4">
    <source>
        <dbReference type="Proteomes" id="UP000249130"/>
    </source>
</evidence>
<organism evidence="3 4">
    <name type="scientific">Rhodoplanes roseus</name>
    <dbReference type="NCBI Taxonomy" id="29409"/>
    <lineage>
        <taxon>Bacteria</taxon>
        <taxon>Pseudomonadati</taxon>
        <taxon>Pseudomonadota</taxon>
        <taxon>Alphaproteobacteria</taxon>
        <taxon>Hyphomicrobiales</taxon>
        <taxon>Nitrobacteraceae</taxon>
        <taxon>Rhodoplanes</taxon>
    </lineage>
</organism>
<gene>
    <name evidence="3" type="ORF">CH341_31040</name>
</gene>
<accession>A0A327K916</accession>
<evidence type="ECO:0000256" key="1">
    <source>
        <dbReference type="SAM" id="Phobius"/>
    </source>
</evidence>
<dbReference type="EMBL" id="NPEX01000567">
    <property type="protein sequence ID" value="RAI35160.1"/>
    <property type="molecule type" value="Genomic_DNA"/>
</dbReference>
<protein>
    <recommendedName>
        <fullName evidence="5">Chemotaxis methyl-accepting receptor HlyB-like 4HB MCP domain-containing protein</fullName>
    </recommendedName>
</protein>